<dbReference type="STRING" id="1891671.SAMN06295885_3495"/>
<evidence type="ECO:0008006" key="4">
    <source>
        <dbReference type="Google" id="ProtNLM"/>
    </source>
</evidence>
<feature type="chain" id="PRO_5038947236" description="PknH-like extracellular domain-containing protein" evidence="1">
    <location>
        <begin position="27"/>
        <end position="223"/>
    </location>
</feature>
<dbReference type="RefSeq" id="WP_085477902.1">
    <property type="nucleotide sequence ID" value="NZ_FXBM01000004.1"/>
</dbReference>
<dbReference type="AlphaFoldDB" id="A0A1X7PH09"/>
<evidence type="ECO:0000313" key="3">
    <source>
        <dbReference type="Proteomes" id="UP000193711"/>
    </source>
</evidence>
<dbReference type="OrthoDB" id="5111701at2"/>
<dbReference type="Proteomes" id="UP000193711">
    <property type="component" value="Unassembled WGS sequence"/>
</dbReference>
<name>A0A1X7PH09_9MICO</name>
<evidence type="ECO:0000256" key="1">
    <source>
        <dbReference type="SAM" id="SignalP"/>
    </source>
</evidence>
<gene>
    <name evidence="2" type="ORF">SAMN06295885_3495</name>
</gene>
<keyword evidence="3" id="KW-1185">Reference proteome</keyword>
<feature type="signal peptide" evidence="1">
    <location>
        <begin position="1"/>
        <end position="26"/>
    </location>
</feature>
<proteinExistence type="predicted"/>
<dbReference type="EMBL" id="FXBM01000004">
    <property type="protein sequence ID" value="SMH50254.1"/>
    <property type="molecule type" value="Genomic_DNA"/>
</dbReference>
<dbReference type="PROSITE" id="PS51257">
    <property type="entry name" value="PROKAR_LIPOPROTEIN"/>
    <property type="match status" value="1"/>
</dbReference>
<keyword evidence="1" id="KW-0732">Signal</keyword>
<reference evidence="3" key="1">
    <citation type="submission" date="2017-04" db="EMBL/GenBank/DDBJ databases">
        <authorList>
            <person name="Varghese N."/>
            <person name="Submissions S."/>
        </authorList>
    </citation>
    <scope>NUCLEOTIDE SEQUENCE [LARGE SCALE GENOMIC DNA]</scope>
    <source>
        <strain evidence="3">VKM Ac-2121</strain>
    </source>
</reference>
<accession>A0A1X7PH09</accession>
<sequence length="223" mass="22799">MTRTTARAGVARAGTALVGTMLLALAGCTAAEPEPTAAPLPQKSAEELTTVFDDIQFVPGEFDTTTEMLGSIYPGLTASDVSCLAPFGVGWDTDDTLADPVLEWGTSTDRSMTAVVASTGTADAASSLVAGAEDALESCADGSDLFEMQGVPVQTTVEQTEPELTGTDEALGWRVTGDVGGSPFTLAGITARAGGDVVAIVGWDPSTNESYVPQATQLFLDAL</sequence>
<protein>
    <recommendedName>
        <fullName evidence="4">PknH-like extracellular domain-containing protein</fullName>
    </recommendedName>
</protein>
<organism evidence="2 3">
    <name type="scientific">Rathayibacter oskolensis</name>
    <dbReference type="NCBI Taxonomy" id="1891671"/>
    <lineage>
        <taxon>Bacteria</taxon>
        <taxon>Bacillati</taxon>
        <taxon>Actinomycetota</taxon>
        <taxon>Actinomycetes</taxon>
        <taxon>Micrococcales</taxon>
        <taxon>Microbacteriaceae</taxon>
        <taxon>Rathayibacter</taxon>
    </lineage>
</organism>
<evidence type="ECO:0000313" key="2">
    <source>
        <dbReference type="EMBL" id="SMH50254.1"/>
    </source>
</evidence>